<name>A0A2M7FC82_9BACT</name>
<evidence type="ECO:0000313" key="2">
    <source>
        <dbReference type="Proteomes" id="UP000228497"/>
    </source>
</evidence>
<comment type="caution">
    <text evidence="1">The sequence shown here is derived from an EMBL/GenBank/DDBJ whole genome shotgun (WGS) entry which is preliminary data.</text>
</comment>
<gene>
    <name evidence="1" type="ORF">COW49_01705</name>
</gene>
<dbReference type="AlphaFoldDB" id="A0A2M7FC82"/>
<dbReference type="EMBL" id="PFFD01000076">
    <property type="protein sequence ID" value="PIV87063.1"/>
    <property type="molecule type" value="Genomic_DNA"/>
</dbReference>
<organism evidence="1 2">
    <name type="scientific">Candidatus Kaiserbacteria bacterium CG17_big_fil_post_rev_8_21_14_2_50_51_7</name>
    <dbReference type="NCBI Taxonomy" id="1974613"/>
    <lineage>
        <taxon>Bacteria</taxon>
        <taxon>Candidatus Kaiseribacteriota</taxon>
    </lineage>
</organism>
<accession>A0A2M7FC82</accession>
<sequence>TIKIQAGKLQKMNFASSSAYFFDLSDDFELATAGSGYPPPGISNRYVFFENSNKDKFVIWYPLNDNLSQEIVNTFEFTDL</sequence>
<dbReference type="Proteomes" id="UP000228497">
    <property type="component" value="Unassembled WGS sequence"/>
</dbReference>
<reference evidence="2" key="1">
    <citation type="submission" date="2017-09" db="EMBL/GenBank/DDBJ databases">
        <title>Depth-based differentiation of microbial function through sediment-hosted aquifers and enrichment of novel symbionts in the deep terrestrial subsurface.</title>
        <authorList>
            <person name="Probst A.J."/>
            <person name="Ladd B."/>
            <person name="Jarett J.K."/>
            <person name="Geller-Mcgrath D.E."/>
            <person name="Sieber C.M.K."/>
            <person name="Emerson J.B."/>
            <person name="Anantharaman K."/>
            <person name="Thomas B.C."/>
            <person name="Malmstrom R."/>
            <person name="Stieglmeier M."/>
            <person name="Klingl A."/>
            <person name="Woyke T."/>
            <person name="Ryan C.M."/>
            <person name="Banfield J.F."/>
        </authorList>
    </citation>
    <scope>NUCLEOTIDE SEQUENCE [LARGE SCALE GENOMIC DNA]</scope>
</reference>
<protein>
    <submittedName>
        <fullName evidence="1">Uncharacterized protein</fullName>
    </submittedName>
</protein>
<proteinExistence type="predicted"/>
<feature type="non-terminal residue" evidence="1">
    <location>
        <position position="1"/>
    </location>
</feature>
<evidence type="ECO:0000313" key="1">
    <source>
        <dbReference type="EMBL" id="PIV87063.1"/>
    </source>
</evidence>